<dbReference type="Proteomes" id="UP000663860">
    <property type="component" value="Unassembled WGS sequence"/>
</dbReference>
<keyword evidence="1" id="KW-0732">Signal</keyword>
<reference evidence="2" key="1">
    <citation type="submission" date="2021-02" db="EMBL/GenBank/DDBJ databases">
        <authorList>
            <person name="Nowell W R."/>
        </authorList>
    </citation>
    <scope>NUCLEOTIDE SEQUENCE</scope>
</reference>
<gene>
    <name evidence="2" type="ORF">IZO911_LOCUS124</name>
</gene>
<evidence type="ECO:0000256" key="1">
    <source>
        <dbReference type="SAM" id="SignalP"/>
    </source>
</evidence>
<proteinExistence type="predicted"/>
<evidence type="ECO:0000313" key="3">
    <source>
        <dbReference type="Proteomes" id="UP000663860"/>
    </source>
</evidence>
<feature type="chain" id="PRO_5032619118" evidence="1">
    <location>
        <begin position="22"/>
        <end position="209"/>
    </location>
</feature>
<comment type="caution">
    <text evidence="2">The sequence shown here is derived from an EMBL/GenBank/DDBJ whole genome shotgun (WGS) entry which is preliminary data.</text>
</comment>
<dbReference type="EMBL" id="CAJNOE010000001">
    <property type="protein sequence ID" value="CAF0712101.1"/>
    <property type="molecule type" value="Genomic_DNA"/>
</dbReference>
<name>A0A813M1B4_9BILA</name>
<sequence length="209" mass="24193">MMEILTKLIIIVAISTIYVQGEISSTKIKNDAAKMTEIYRIYMMNSPNNTIRDLFPAQCGVLLLCCSFKGNQVFDILDSHTLEEKCINHPELLNIMFRELCSDYKQKLETTEKSLEYSRFLKLHSGVSGSDQLIRNWRSQMKKICSADELHNYYCLPSDMESFQSCQVKVLQSLVNENGGKNYNAFLSNWINDFTIFNKRIAKEFHKSN</sequence>
<protein>
    <submittedName>
        <fullName evidence="2">Uncharacterized protein</fullName>
    </submittedName>
</protein>
<evidence type="ECO:0000313" key="2">
    <source>
        <dbReference type="EMBL" id="CAF0712101.1"/>
    </source>
</evidence>
<dbReference type="AlphaFoldDB" id="A0A813M1B4"/>
<feature type="signal peptide" evidence="1">
    <location>
        <begin position="1"/>
        <end position="21"/>
    </location>
</feature>
<organism evidence="2 3">
    <name type="scientific">Adineta steineri</name>
    <dbReference type="NCBI Taxonomy" id="433720"/>
    <lineage>
        <taxon>Eukaryota</taxon>
        <taxon>Metazoa</taxon>
        <taxon>Spiralia</taxon>
        <taxon>Gnathifera</taxon>
        <taxon>Rotifera</taxon>
        <taxon>Eurotatoria</taxon>
        <taxon>Bdelloidea</taxon>
        <taxon>Adinetida</taxon>
        <taxon>Adinetidae</taxon>
        <taxon>Adineta</taxon>
    </lineage>
</organism>
<accession>A0A813M1B4</accession>